<comment type="caution">
    <text evidence="1">Lacks conserved residue(s) required for the propagation of feature annotation.</text>
</comment>
<keyword evidence="1 2" id="KW-0862">Zinc</keyword>
<keyword evidence="1 2" id="KW-0645">Protease</keyword>
<name>A0A2G9U8L4_TELCI</name>
<dbReference type="InterPro" id="IPR024079">
    <property type="entry name" value="MetalloPept_cat_dom_sf"/>
</dbReference>
<evidence type="ECO:0000259" key="4">
    <source>
        <dbReference type="PROSITE" id="PS51864"/>
    </source>
</evidence>
<accession>A0A2G9U8L4</accession>
<reference evidence="5 6" key="1">
    <citation type="submission" date="2015-09" db="EMBL/GenBank/DDBJ databases">
        <title>Draft genome of the parasitic nematode Teladorsagia circumcincta isolate WARC Sus (inbred).</title>
        <authorList>
            <person name="Mitreva M."/>
        </authorList>
    </citation>
    <scope>NUCLEOTIDE SEQUENCE [LARGE SCALE GENOMIC DNA]</scope>
    <source>
        <strain evidence="5 6">S</strain>
    </source>
</reference>
<evidence type="ECO:0000256" key="3">
    <source>
        <dbReference type="SAM" id="MobiDB-lite"/>
    </source>
</evidence>
<protein>
    <recommendedName>
        <fullName evidence="2">Metalloendopeptidase</fullName>
        <ecNumber evidence="2">3.4.24.-</ecNumber>
    </recommendedName>
</protein>
<sequence>MEKSAKWLHMTKKHHTGSDLLKPRSNNPGLHPRWKGIIFQPIGIVAHEIGHALGFWHTHSRYDRDQFITVLEENINDTFIDEFLKQSNETNNNYGLTYDYGSVMHYGARAAALGENFTMVPKDVMYTETLGSPFIAFYDLLMMNMYYNCTGTH</sequence>
<dbReference type="EMBL" id="KZ348196">
    <property type="protein sequence ID" value="PIO66544.1"/>
    <property type="molecule type" value="Genomic_DNA"/>
</dbReference>
<dbReference type="PANTHER" id="PTHR10127:SF793">
    <property type="entry name" value="ZINC METALLOPROTEINASE NAS-31"/>
    <property type="match status" value="1"/>
</dbReference>
<evidence type="ECO:0000256" key="1">
    <source>
        <dbReference type="PROSITE-ProRule" id="PRU01211"/>
    </source>
</evidence>
<evidence type="ECO:0000256" key="2">
    <source>
        <dbReference type="RuleBase" id="RU361183"/>
    </source>
</evidence>
<feature type="domain" description="Peptidase M12A" evidence="4">
    <location>
        <begin position="1"/>
        <end position="150"/>
    </location>
</feature>
<dbReference type="InterPro" id="IPR001506">
    <property type="entry name" value="Peptidase_M12A"/>
</dbReference>
<dbReference type="AlphaFoldDB" id="A0A2G9U8L4"/>
<dbReference type="GO" id="GO:0004222">
    <property type="term" value="F:metalloendopeptidase activity"/>
    <property type="evidence" value="ECO:0007669"/>
    <property type="project" value="UniProtKB-UniRule"/>
</dbReference>
<dbReference type="GO" id="GO:0006508">
    <property type="term" value="P:proteolysis"/>
    <property type="evidence" value="ECO:0007669"/>
    <property type="project" value="UniProtKB-KW"/>
</dbReference>
<comment type="cofactor">
    <cofactor evidence="1 2">
        <name>Zn(2+)</name>
        <dbReference type="ChEBI" id="CHEBI:29105"/>
    </cofactor>
    <text evidence="1 2">Binds 1 zinc ion per subunit.</text>
</comment>
<dbReference type="PANTHER" id="PTHR10127">
    <property type="entry name" value="DISCOIDIN, CUB, EGF, LAMININ , AND ZINC METALLOPROTEASE DOMAIN CONTAINING"/>
    <property type="match status" value="1"/>
</dbReference>
<dbReference type="PROSITE" id="PS51864">
    <property type="entry name" value="ASTACIN"/>
    <property type="match status" value="1"/>
</dbReference>
<dbReference type="Proteomes" id="UP000230423">
    <property type="component" value="Unassembled WGS sequence"/>
</dbReference>
<organism evidence="5 6">
    <name type="scientific">Teladorsagia circumcincta</name>
    <name type="common">Brown stomach worm</name>
    <name type="synonym">Ostertagia circumcincta</name>
    <dbReference type="NCBI Taxonomy" id="45464"/>
    <lineage>
        <taxon>Eukaryota</taxon>
        <taxon>Metazoa</taxon>
        <taxon>Ecdysozoa</taxon>
        <taxon>Nematoda</taxon>
        <taxon>Chromadorea</taxon>
        <taxon>Rhabditida</taxon>
        <taxon>Rhabditina</taxon>
        <taxon>Rhabditomorpha</taxon>
        <taxon>Strongyloidea</taxon>
        <taxon>Trichostrongylidae</taxon>
        <taxon>Teladorsagia</taxon>
    </lineage>
</organism>
<dbReference type="GO" id="GO:0008270">
    <property type="term" value="F:zinc ion binding"/>
    <property type="evidence" value="ECO:0007669"/>
    <property type="project" value="UniProtKB-UniRule"/>
</dbReference>
<keyword evidence="1 2" id="KW-0482">Metalloprotease</keyword>
<dbReference type="Pfam" id="PF01400">
    <property type="entry name" value="Astacin"/>
    <property type="match status" value="1"/>
</dbReference>
<evidence type="ECO:0000313" key="5">
    <source>
        <dbReference type="EMBL" id="PIO66544.1"/>
    </source>
</evidence>
<dbReference type="OrthoDB" id="5852342at2759"/>
<dbReference type="SUPFAM" id="SSF55486">
    <property type="entry name" value="Metalloproteases ('zincins'), catalytic domain"/>
    <property type="match status" value="1"/>
</dbReference>
<feature type="active site" evidence="1">
    <location>
        <position position="48"/>
    </location>
</feature>
<keyword evidence="1 2" id="KW-0479">Metal-binding</keyword>
<keyword evidence="6" id="KW-1185">Reference proteome</keyword>
<gene>
    <name evidence="5" type="ORF">TELCIR_11743</name>
</gene>
<evidence type="ECO:0000313" key="6">
    <source>
        <dbReference type="Proteomes" id="UP000230423"/>
    </source>
</evidence>
<feature type="region of interest" description="Disordered" evidence="3">
    <location>
        <begin position="1"/>
        <end position="27"/>
    </location>
</feature>
<feature type="binding site" evidence="1">
    <location>
        <position position="47"/>
    </location>
    <ligand>
        <name>Zn(2+)</name>
        <dbReference type="ChEBI" id="CHEBI:29105"/>
        <note>catalytic</note>
    </ligand>
</feature>
<feature type="binding site" evidence="1">
    <location>
        <position position="51"/>
    </location>
    <ligand>
        <name>Zn(2+)</name>
        <dbReference type="ChEBI" id="CHEBI:29105"/>
        <note>catalytic</note>
    </ligand>
</feature>
<dbReference type="EC" id="3.4.24.-" evidence="2"/>
<feature type="binding site" evidence="1">
    <location>
        <position position="57"/>
    </location>
    <ligand>
        <name>Zn(2+)</name>
        <dbReference type="ChEBI" id="CHEBI:29105"/>
        <note>catalytic</note>
    </ligand>
</feature>
<keyword evidence="1 2" id="KW-0378">Hydrolase</keyword>
<dbReference type="Gene3D" id="3.40.390.10">
    <property type="entry name" value="Collagenase (Catalytic Domain)"/>
    <property type="match status" value="1"/>
</dbReference>
<dbReference type="PRINTS" id="PR00480">
    <property type="entry name" value="ASTACIN"/>
</dbReference>
<proteinExistence type="predicted"/>